<dbReference type="Pfam" id="PF05658">
    <property type="entry name" value="YadA_head"/>
    <property type="match status" value="2"/>
</dbReference>
<feature type="domain" description="Trimeric autotransporter adhesin YadA-like stalk" evidence="4">
    <location>
        <begin position="190"/>
        <end position="221"/>
    </location>
</feature>
<feature type="signal peptide" evidence="2">
    <location>
        <begin position="1"/>
        <end position="33"/>
    </location>
</feature>
<evidence type="ECO:0000313" key="6">
    <source>
        <dbReference type="Proteomes" id="UP000003195"/>
    </source>
</evidence>
<dbReference type="InterPro" id="IPR008640">
    <property type="entry name" value="Adhesin_Head_dom"/>
</dbReference>
<dbReference type="GO" id="GO:0019867">
    <property type="term" value="C:outer membrane"/>
    <property type="evidence" value="ECO:0007669"/>
    <property type="project" value="InterPro"/>
</dbReference>
<evidence type="ECO:0000313" key="5">
    <source>
        <dbReference type="EMBL" id="EFQ04996.1"/>
    </source>
</evidence>
<evidence type="ECO:0000259" key="4">
    <source>
        <dbReference type="Pfam" id="PF05662"/>
    </source>
</evidence>
<dbReference type="STRING" id="706434.HMPREF9429_00073"/>
<accession>E2Z9H0</accession>
<reference evidence="5 6" key="1">
    <citation type="submission" date="2010-08" db="EMBL/GenBank/DDBJ databases">
        <authorList>
            <person name="Weinstock G."/>
            <person name="Sodergren E."/>
            <person name="Clifton S."/>
            <person name="Fulton L."/>
            <person name="Fulton B."/>
            <person name="Courtney L."/>
            <person name="Fronick C."/>
            <person name="Harrison M."/>
            <person name="Strong C."/>
            <person name="Farmer C."/>
            <person name="Delahaunty K."/>
            <person name="Markovic C."/>
            <person name="Hall O."/>
            <person name="Minx P."/>
            <person name="Tomlinson C."/>
            <person name="Mitreva M."/>
            <person name="Hou S."/>
            <person name="Chen J."/>
            <person name="Wollam A."/>
            <person name="Pepin K.H."/>
            <person name="Johnson M."/>
            <person name="Bhonagiri V."/>
            <person name="Zhang X."/>
            <person name="Suruliraj S."/>
            <person name="Warren W."/>
            <person name="Chinwalla A."/>
            <person name="Mardis E.R."/>
            <person name="Wilson R.K."/>
        </authorList>
    </citation>
    <scope>NUCLEOTIDE SEQUENCE [LARGE SCALE GENOMIC DNA]</scope>
    <source>
        <strain evidence="5 6">F0359</strain>
    </source>
</reference>
<gene>
    <name evidence="5" type="ORF">HMPREF9429_00073</name>
</gene>
<name>E2Z9H0_9FIRM</name>
<dbReference type="AlphaFoldDB" id="E2Z9H0"/>
<evidence type="ECO:0000256" key="2">
    <source>
        <dbReference type="SAM" id="SignalP"/>
    </source>
</evidence>
<dbReference type="SUPFAM" id="SSF101967">
    <property type="entry name" value="Adhesin YadA, collagen-binding domain"/>
    <property type="match status" value="1"/>
</dbReference>
<dbReference type="eggNOG" id="COG5295">
    <property type="taxonomic scope" value="Bacteria"/>
</dbReference>
<evidence type="ECO:0000256" key="1">
    <source>
        <dbReference type="SAM" id="Coils"/>
    </source>
</evidence>
<dbReference type="Pfam" id="PF05662">
    <property type="entry name" value="YadA_stalk"/>
    <property type="match status" value="1"/>
</dbReference>
<dbReference type="HOGENOM" id="CLU_1155341_0_0_9"/>
<proteinExistence type="predicted"/>
<dbReference type="Proteomes" id="UP000003195">
    <property type="component" value="Unassembled WGS sequence"/>
</dbReference>
<keyword evidence="1" id="KW-0175">Coiled coil</keyword>
<dbReference type="InterPro" id="IPR008635">
    <property type="entry name" value="Coiled_stalk_dom"/>
</dbReference>
<feature type="domain" description="Trimeric autotransporter adhesin YadA-like head" evidence="3">
    <location>
        <begin position="149"/>
        <end position="172"/>
    </location>
</feature>
<feature type="chain" id="PRO_5039469763" evidence="2">
    <location>
        <begin position="34"/>
        <end position="240"/>
    </location>
</feature>
<dbReference type="InterPro" id="IPR011049">
    <property type="entry name" value="Serralysin-like_metalloprot_C"/>
</dbReference>
<organism evidence="5 6">
    <name type="scientific">Megasphaera micronuciformis F0359</name>
    <dbReference type="NCBI Taxonomy" id="706434"/>
    <lineage>
        <taxon>Bacteria</taxon>
        <taxon>Bacillati</taxon>
        <taxon>Bacillota</taxon>
        <taxon>Negativicutes</taxon>
        <taxon>Veillonellales</taxon>
        <taxon>Veillonellaceae</taxon>
        <taxon>Megasphaera</taxon>
    </lineage>
</organism>
<feature type="domain" description="Trimeric autotransporter adhesin YadA-like head" evidence="3">
    <location>
        <begin position="121"/>
        <end position="144"/>
    </location>
</feature>
<feature type="coiled-coil region" evidence="1">
    <location>
        <begin position="212"/>
        <end position="239"/>
    </location>
</feature>
<evidence type="ECO:0000259" key="3">
    <source>
        <dbReference type="Pfam" id="PF05658"/>
    </source>
</evidence>
<dbReference type="Gene3D" id="2.150.10.10">
    <property type="entry name" value="Serralysin-like metalloprotease, C-terminal"/>
    <property type="match status" value="1"/>
</dbReference>
<sequence length="240" mass="24545">MNSEWRVIVMKLRKVTSVGLIAGLCFSAITGLAAGTQFADPSAVISIGGATGTEAAGRVRVDATAGASIMITPDQNYGPLSYPERDGRRVPDNLKPDSPATARVVIRGERTDFGLNTNTSKNGTAVGAGAKAKGNYAAAFGNKAAVKAEDGLSLGHGASVTADNSVALGAGSIADTVNTVSVGSDKGVRKITHVADGTVAFGSNDVVTGNQLYALTQQVTELRKENEALRQALEALKNGK</sequence>
<protein>
    <submittedName>
        <fullName evidence="5">Hep/Hag repeat protein</fullName>
    </submittedName>
</protein>
<dbReference type="EMBL" id="AECS01000003">
    <property type="protein sequence ID" value="EFQ04996.1"/>
    <property type="molecule type" value="Genomic_DNA"/>
</dbReference>
<comment type="caution">
    <text evidence="5">The sequence shown here is derived from an EMBL/GenBank/DDBJ whole genome shotgun (WGS) entry which is preliminary data.</text>
</comment>
<keyword evidence="2" id="KW-0732">Signal</keyword>
<keyword evidence="6" id="KW-1185">Reference proteome</keyword>